<evidence type="ECO:0000256" key="1">
    <source>
        <dbReference type="SAM" id="MobiDB-lite"/>
    </source>
</evidence>
<dbReference type="Proteomes" id="UP001266305">
    <property type="component" value="Unassembled WGS sequence"/>
</dbReference>
<feature type="compositionally biased region" description="Polar residues" evidence="1">
    <location>
        <begin position="28"/>
        <end position="39"/>
    </location>
</feature>
<feature type="region of interest" description="Disordered" evidence="1">
    <location>
        <begin position="66"/>
        <end position="102"/>
    </location>
</feature>
<feature type="region of interest" description="Disordered" evidence="1">
    <location>
        <begin position="1"/>
        <end position="44"/>
    </location>
</feature>
<comment type="caution">
    <text evidence="2">The sequence shown here is derived from an EMBL/GenBank/DDBJ whole genome shotgun (WGS) entry which is preliminary data.</text>
</comment>
<gene>
    <name evidence="2" type="ORF">P7K49_020379</name>
</gene>
<evidence type="ECO:0000313" key="2">
    <source>
        <dbReference type="EMBL" id="KAK2102712.1"/>
    </source>
</evidence>
<accession>A0ABQ9V2P5</accession>
<organism evidence="2 3">
    <name type="scientific">Saguinus oedipus</name>
    <name type="common">Cotton-top tamarin</name>
    <name type="synonym">Oedipomidas oedipus</name>
    <dbReference type="NCBI Taxonomy" id="9490"/>
    <lineage>
        <taxon>Eukaryota</taxon>
        <taxon>Metazoa</taxon>
        <taxon>Chordata</taxon>
        <taxon>Craniata</taxon>
        <taxon>Vertebrata</taxon>
        <taxon>Euteleostomi</taxon>
        <taxon>Mammalia</taxon>
        <taxon>Eutheria</taxon>
        <taxon>Euarchontoglires</taxon>
        <taxon>Primates</taxon>
        <taxon>Haplorrhini</taxon>
        <taxon>Platyrrhini</taxon>
        <taxon>Cebidae</taxon>
        <taxon>Callitrichinae</taxon>
        <taxon>Saguinus</taxon>
    </lineage>
</organism>
<protein>
    <submittedName>
        <fullName evidence="2">Uncharacterized protein</fullName>
    </submittedName>
</protein>
<reference evidence="2 3" key="1">
    <citation type="submission" date="2023-05" db="EMBL/GenBank/DDBJ databases">
        <title>B98-5 Cell Line De Novo Hybrid Assembly: An Optical Mapping Approach.</title>
        <authorList>
            <person name="Kananen K."/>
            <person name="Auerbach J.A."/>
            <person name="Kautto E."/>
            <person name="Blachly J.S."/>
        </authorList>
    </citation>
    <scope>NUCLEOTIDE SEQUENCE [LARGE SCALE GENOMIC DNA]</scope>
    <source>
        <strain evidence="2">B95-8</strain>
        <tissue evidence="2">Cell line</tissue>
    </source>
</reference>
<proteinExistence type="predicted"/>
<feature type="compositionally biased region" description="Basic and acidic residues" evidence="1">
    <location>
        <begin position="71"/>
        <end position="89"/>
    </location>
</feature>
<feature type="compositionally biased region" description="Acidic residues" evidence="1">
    <location>
        <begin position="90"/>
        <end position="102"/>
    </location>
</feature>
<evidence type="ECO:0000313" key="3">
    <source>
        <dbReference type="Proteomes" id="UP001266305"/>
    </source>
</evidence>
<dbReference type="EMBL" id="JASSZA010000009">
    <property type="protein sequence ID" value="KAK2102712.1"/>
    <property type="molecule type" value="Genomic_DNA"/>
</dbReference>
<name>A0ABQ9V2P5_SAGOE</name>
<keyword evidence="3" id="KW-1185">Reference proteome</keyword>
<sequence>MDDCHWGPDWGWRSPQSWEHRKEGKTKASLNAQGPNQYGPQGKLHCPVREQIEAIVRVKSDRRAKWRKTVGKQEGRTQRVEELRELGRDEVDDDYDEGDYGDGDAAFPRVTVDLYEAAVWIPEAHWLTSSYVSEPLRFCTDSGFQIKQPEVSPDDPFLTCPTLPFRDLDGKSHKPLPLGVENDRVFNDLWGKGNVPVVLNNPYSEKEQVSA</sequence>